<keyword evidence="5" id="KW-1185">Reference proteome</keyword>
<evidence type="ECO:0000256" key="1">
    <source>
        <dbReference type="ARBA" id="ARBA00023118"/>
    </source>
</evidence>
<dbReference type="Pfam" id="PF03787">
    <property type="entry name" value="RAMPs"/>
    <property type="match status" value="1"/>
</dbReference>
<proteinExistence type="predicted"/>
<dbReference type="Proteomes" id="UP001229862">
    <property type="component" value="Chromosome"/>
</dbReference>
<dbReference type="Proteomes" id="UP001223336">
    <property type="component" value="Unassembled WGS sequence"/>
</dbReference>
<organism evidence="4">
    <name type="scientific">Thiothrix subterranea</name>
    <dbReference type="NCBI Taxonomy" id="2735563"/>
    <lineage>
        <taxon>Bacteria</taxon>
        <taxon>Pseudomonadati</taxon>
        <taxon>Pseudomonadota</taxon>
        <taxon>Gammaproteobacteria</taxon>
        <taxon>Thiotrichales</taxon>
        <taxon>Thiotrichaceae</taxon>
        <taxon>Thiothrix</taxon>
    </lineage>
</organism>
<dbReference type="EMBL" id="JAVFKN010000034">
    <property type="protein sequence ID" value="MDQ5770595.1"/>
    <property type="molecule type" value="Genomic_DNA"/>
</dbReference>
<accession>A0AA51MM46</accession>
<evidence type="ECO:0000313" key="3">
    <source>
        <dbReference type="EMBL" id="MDQ5770595.1"/>
    </source>
</evidence>
<sequence length="233" mass="25250">MALIFKEPHVIRATYRIVTPMFIGDAEQKASGISPASVKGALRFWWRALRWGQIRTEIQSDTAALQRLHKEEAGLFGTSADNGKAARFTLRVTSDAKSAAPPTPQPGIQYLLGQGLYHFNNGYLRPALAADAFLAIELFVNPKSDKQAQTDYDAQKTQLTQALLALGLLGGLGSRARKGFGSLSIESLTYGKDAVAIPKNLTELSNILSGWKCNAGLPPFTAFSSKTRIDAIL</sequence>
<dbReference type="AlphaFoldDB" id="A0AA51MM46"/>
<protein>
    <submittedName>
        <fullName evidence="4">Type III-B CRISPR module RAMP protein Cmr1</fullName>
    </submittedName>
</protein>
<dbReference type="InterPro" id="IPR007522">
    <property type="entry name" value="CRISPR-assoc_prot_TM1795"/>
</dbReference>
<keyword evidence="1" id="KW-0051">Antiviral defense</keyword>
<dbReference type="InterPro" id="IPR005537">
    <property type="entry name" value="RAMP_III_fam"/>
</dbReference>
<dbReference type="NCBIfam" id="TIGR01894">
    <property type="entry name" value="cas_TM1795_cmr1"/>
    <property type="match status" value="1"/>
</dbReference>
<gene>
    <name evidence="4" type="primary">cmr1</name>
    <name evidence="3" type="ORF">RCC75_18855</name>
    <name evidence="4" type="ORF">RCG00_00855</name>
</gene>
<evidence type="ECO:0000259" key="2">
    <source>
        <dbReference type="Pfam" id="PF03787"/>
    </source>
</evidence>
<reference evidence="4 5" key="1">
    <citation type="submission" date="2023-08" db="EMBL/GenBank/DDBJ databases">
        <title>New molecular markers tilS and rpoB for phylogenetic and monitoring studies of the genus Thiothrix biodiversity.</title>
        <authorList>
            <person name="Ravin N.V."/>
            <person name="Smolyakov D."/>
            <person name="Markov N.D."/>
            <person name="Beletsky A.V."/>
            <person name="Mardanov A.V."/>
            <person name="Rudenko T.S."/>
            <person name="Grabovich M.Y."/>
        </authorList>
    </citation>
    <scope>NUCLEOTIDE SEQUENCE</scope>
    <source>
        <strain evidence="4">DNT52</strain>
        <strain evidence="3 5">H33</strain>
    </source>
</reference>
<dbReference type="GO" id="GO:0051607">
    <property type="term" value="P:defense response to virus"/>
    <property type="evidence" value="ECO:0007669"/>
    <property type="project" value="UniProtKB-KW"/>
</dbReference>
<name>A0AA51MM46_9GAMM</name>
<feature type="domain" description="CRISPR type III-associated protein" evidence="2">
    <location>
        <begin position="15"/>
        <end position="184"/>
    </location>
</feature>
<evidence type="ECO:0000313" key="5">
    <source>
        <dbReference type="Proteomes" id="UP001223336"/>
    </source>
</evidence>
<evidence type="ECO:0000313" key="4">
    <source>
        <dbReference type="EMBL" id="WML86922.1"/>
    </source>
</evidence>
<dbReference type="EMBL" id="CP133217">
    <property type="protein sequence ID" value="WML86922.1"/>
    <property type="molecule type" value="Genomic_DNA"/>
</dbReference>
<dbReference type="RefSeq" id="WP_308136281.1">
    <property type="nucleotide sequence ID" value="NZ_CP133197.1"/>
</dbReference>